<evidence type="ECO:0000256" key="2">
    <source>
        <dbReference type="ARBA" id="ARBA00023125"/>
    </source>
</evidence>
<reference evidence="5 6" key="1">
    <citation type="submission" date="2021-06" db="EMBL/GenBank/DDBJ databases">
        <authorList>
            <person name="Criscuolo A."/>
        </authorList>
    </citation>
    <scope>NUCLEOTIDE SEQUENCE [LARGE SCALE GENOMIC DNA]</scope>
    <source>
        <strain evidence="6">CIP 111802</strain>
    </source>
</reference>
<evidence type="ECO:0000256" key="3">
    <source>
        <dbReference type="ARBA" id="ARBA00023163"/>
    </source>
</evidence>
<dbReference type="Pfam" id="PF01047">
    <property type="entry name" value="MarR"/>
    <property type="match status" value="1"/>
</dbReference>
<feature type="domain" description="HTH marR-type" evidence="4">
    <location>
        <begin position="12"/>
        <end position="144"/>
    </location>
</feature>
<dbReference type="PANTHER" id="PTHR42756">
    <property type="entry name" value="TRANSCRIPTIONAL REGULATOR, MARR"/>
    <property type="match status" value="1"/>
</dbReference>
<keyword evidence="6" id="KW-1185">Reference proteome</keyword>
<dbReference type="EMBL" id="CAJVCE010000010">
    <property type="protein sequence ID" value="CAG7646612.1"/>
    <property type="molecule type" value="Genomic_DNA"/>
</dbReference>
<dbReference type="Proteomes" id="UP000730618">
    <property type="component" value="Unassembled WGS sequence"/>
</dbReference>
<gene>
    <name evidence="5" type="primary">slyA_4</name>
    <name evidence="5" type="ORF">PAECIP111802_03789</name>
</gene>
<evidence type="ECO:0000313" key="5">
    <source>
        <dbReference type="EMBL" id="CAG7646612.1"/>
    </source>
</evidence>
<dbReference type="SMART" id="SM00347">
    <property type="entry name" value="HTH_MARR"/>
    <property type="match status" value="1"/>
</dbReference>
<name>A0ABN7TM45_9BACL</name>
<dbReference type="InterPro" id="IPR000835">
    <property type="entry name" value="HTH_MarR-typ"/>
</dbReference>
<protein>
    <submittedName>
        <fullName evidence="5">Transcriptional regulator SlyA</fullName>
    </submittedName>
</protein>
<organism evidence="5 6">
    <name type="scientific">Paenibacillus allorhizosphaerae</name>
    <dbReference type="NCBI Taxonomy" id="2849866"/>
    <lineage>
        <taxon>Bacteria</taxon>
        <taxon>Bacillati</taxon>
        <taxon>Bacillota</taxon>
        <taxon>Bacilli</taxon>
        <taxon>Bacillales</taxon>
        <taxon>Paenibacillaceae</taxon>
        <taxon>Paenibacillus</taxon>
    </lineage>
</organism>
<evidence type="ECO:0000313" key="6">
    <source>
        <dbReference type="Proteomes" id="UP000730618"/>
    </source>
</evidence>
<keyword evidence="3" id="KW-0804">Transcription</keyword>
<evidence type="ECO:0000259" key="4">
    <source>
        <dbReference type="PROSITE" id="PS50995"/>
    </source>
</evidence>
<dbReference type="PROSITE" id="PS50995">
    <property type="entry name" value="HTH_MARR_2"/>
    <property type="match status" value="1"/>
</dbReference>
<accession>A0ABN7TM45</accession>
<dbReference type="RefSeq" id="WP_218100082.1">
    <property type="nucleotide sequence ID" value="NZ_CAJVCE010000010.1"/>
</dbReference>
<keyword evidence="2" id="KW-0238">DNA-binding</keyword>
<keyword evidence="1" id="KW-0805">Transcription regulation</keyword>
<evidence type="ECO:0000256" key="1">
    <source>
        <dbReference type="ARBA" id="ARBA00023015"/>
    </source>
</evidence>
<sequence>MSKQATNRSILDSSAGFLMGATYRKISQLFMQRLKPYDITPEQWLVLYCVGEQKGMIQKDIAAKASKDKPTTTRILDMLESKGLVIKQPGQSDRRSFIVHTTDKGKELIAQTEAIERKAVEDATAGMSTDEYNLLIGLLHRIGENIDHLNAKE</sequence>
<comment type="caution">
    <text evidence="5">The sequence shown here is derived from an EMBL/GenBank/DDBJ whole genome shotgun (WGS) entry which is preliminary data.</text>
</comment>
<proteinExistence type="predicted"/>
<dbReference type="PANTHER" id="PTHR42756:SF1">
    <property type="entry name" value="TRANSCRIPTIONAL REPRESSOR OF EMRAB OPERON"/>
    <property type="match status" value="1"/>
</dbReference>